<name>A0A830BKW5_9LAMI</name>
<feature type="domain" description="PB1" evidence="2">
    <location>
        <begin position="12"/>
        <end position="105"/>
    </location>
</feature>
<dbReference type="PANTHER" id="PTHR31066:SF100">
    <property type="entry name" value="PB1 DOMAIN-CONTAINING PROTEIN"/>
    <property type="match status" value="1"/>
</dbReference>
<sequence>MCSYGGKIHPRPNDNQLSYMGGETKILAVDRTIRFTSLFSKLIAVCDNENISFKYQLPDQLPGEDLDALISVTNDDDVEHMMHEYERLYRASPSPKPAEAEDFHFPTLNQSLNSSTRSFGSE</sequence>
<dbReference type="EMBL" id="BMAC01000132">
    <property type="protein sequence ID" value="GFP86842.1"/>
    <property type="molecule type" value="Genomic_DNA"/>
</dbReference>
<dbReference type="AlphaFoldDB" id="A0A830BKW5"/>
<gene>
    <name evidence="3" type="ORF">PHJA_000828000</name>
</gene>
<dbReference type="Proteomes" id="UP000653305">
    <property type="component" value="Unassembled WGS sequence"/>
</dbReference>
<protein>
    <recommendedName>
        <fullName evidence="2">PB1 domain-containing protein</fullName>
    </recommendedName>
</protein>
<dbReference type="Gene3D" id="3.10.20.90">
    <property type="entry name" value="Phosphatidylinositol 3-kinase Catalytic Subunit, Chain A, domain 1"/>
    <property type="match status" value="1"/>
</dbReference>
<comment type="caution">
    <text evidence="3">The sequence shown here is derived from an EMBL/GenBank/DDBJ whole genome shotgun (WGS) entry which is preliminary data.</text>
</comment>
<accession>A0A830BKW5</accession>
<dbReference type="PANTHER" id="PTHR31066">
    <property type="entry name" value="OS05G0427100 PROTEIN-RELATED"/>
    <property type="match status" value="1"/>
</dbReference>
<dbReference type="SMART" id="SM00666">
    <property type="entry name" value="PB1"/>
    <property type="match status" value="1"/>
</dbReference>
<keyword evidence="4" id="KW-1185">Reference proteome</keyword>
<dbReference type="OrthoDB" id="1938580at2759"/>
<evidence type="ECO:0000259" key="2">
    <source>
        <dbReference type="SMART" id="SM00666"/>
    </source>
</evidence>
<proteinExistence type="predicted"/>
<feature type="compositionally biased region" description="Polar residues" evidence="1">
    <location>
        <begin position="107"/>
        <end position="122"/>
    </location>
</feature>
<dbReference type="InterPro" id="IPR053198">
    <property type="entry name" value="Gynoecium_Dev_Regulator"/>
</dbReference>
<evidence type="ECO:0000313" key="4">
    <source>
        <dbReference type="Proteomes" id="UP000653305"/>
    </source>
</evidence>
<dbReference type="CDD" id="cd06410">
    <property type="entry name" value="PB1_UP2"/>
    <property type="match status" value="1"/>
</dbReference>
<dbReference type="Pfam" id="PF00564">
    <property type="entry name" value="PB1"/>
    <property type="match status" value="1"/>
</dbReference>
<dbReference type="SUPFAM" id="SSF54277">
    <property type="entry name" value="CAD &amp; PB1 domains"/>
    <property type="match status" value="1"/>
</dbReference>
<evidence type="ECO:0000256" key="1">
    <source>
        <dbReference type="SAM" id="MobiDB-lite"/>
    </source>
</evidence>
<dbReference type="InterPro" id="IPR000270">
    <property type="entry name" value="PB1_dom"/>
</dbReference>
<reference evidence="3" key="1">
    <citation type="submission" date="2020-07" db="EMBL/GenBank/DDBJ databases">
        <title>Ethylene signaling mediates host invasion by parasitic plants.</title>
        <authorList>
            <person name="Yoshida S."/>
        </authorList>
    </citation>
    <scope>NUCLEOTIDE SEQUENCE</scope>
    <source>
        <strain evidence="3">Okayama</strain>
    </source>
</reference>
<evidence type="ECO:0000313" key="3">
    <source>
        <dbReference type="EMBL" id="GFP86842.1"/>
    </source>
</evidence>
<feature type="region of interest" description="Disordered" evidence="1">
    <location>
        <begin position="89"/>
        <end position="122"/>
    </location>
</feature>
<organism evidence="3 4">
    <name type="scientific">Phtheirospermum japonicum</name>
    <dbReference type="NCBI Taxonomy" id="374723"/>
    <lineage>
        <taxon>Eukaryota</taxon>
        <taxon>Viridiplantae</taxon>
        <taxon>Streptophyta</taxon>
        <taxon>Embryophyta</taxon>
        <taxon>Tracheophyta</taxon>
        <taxon>Spermatophyta</taxon>
        <taxon>Magnoliopsida</taxon>
        <taxon>eudicotyledons</taxon>
        <taxon>Gunneridae</taxon>
        <taxon>Pentapetalae</taxon>
        <taxon>asterids</taxon>
        <taxon>lamiids</taxon>
        <taxon>Lamiales</taxon>
        <taxon>Orobanchaceae</taxon>
        <taxon>Orobanchaceae incertae sedis</taxon>
        <taxon>Phtheirospermum</taxon>
    </lineage>
</organism>